<gene>
    <name evidence="1" type="ORF">GWI72_10730</name>
</gene>
<protein>
    <submittedName>
        <fullName evidence="1">Helix-turn-helix domain-containing protein</fullName>
    </submittedName>
</protein>
<name>A0A7X5F2W0_9HYPH</name>
<dbReference type="PANTHER" id="PTHR30136">
    <property type="entry name" value="HELIX-TURN-HELIX TRANSCRIPTIONAL REGULATOR, ICLR FAMILY"/>
    <property type="match status" value="1"/>
</dbReference>
<keyword evidence="2" id="KW-1185">Reference proteome</keyword>
<dbReference type="InterPro" id="IPR050707">
    <property type="entry name" value="HTH_MetabolicPath_Reg"/>
</dbReference>
<accession>A0A7X5F2W0</accession>
<dbReference type="EMBL" id="JAABLQ010000001">
    <property type="protein sequence ID" value="NBN78741.1"/>
    <property type="molecule type" value="Genomic_DNA"/>
</dbReference>
<dbReference type="InterPro" id="IPR029016">
    <property type="entry name" value="GAF-like_dom_sf"/>
</dbReference>
<dbReference type="Gene3D" id="1.10.10.10">
    <property type="entry name" value="Winged helix-like DNA-binding domain superfamily/Winged helix DNA-binding domain"/>
    <property type="match status" value="1"/>
</dbReference>
<dbReference type="Gene3D" id="3.30.450.40">
    <property type="match status" value="1"/>
</dbReference>
<dbReference type="Proteomes" id="UP000586722">
    <property type="component" value="Unassembled WGS sequence"/>
</dbReference>
<dbReference type="PANTHER" id="PTHR30136:SF24">
    <property type="entry name" value="HTH-TYPE TRANSCRIPTIONAL REPRESSOR ALLR"/>
    <property type="match status" value="1"/>
</dbReference>
<evidence type="ECO:0000313" key="2">
    <source>
        <dbReference type="Proteomes" id="UP000586722"/>
    </source>
</evidence>
<evidence type="ECO:0000313" key="1">
    <source>
        <dbReference type="EMBL" id="NBN78741.1"/>
    </source>
</evidence>
<dbReference type="SUPFAM" id="SSF46785">
    <property type="entry name" value="Winged helix' DNA-binding domain"/>
    <property type="match status" value="1"/>
</dbReference>
<dbReference type="GO" id="GO:0003677">
    <property type="term" value="F:DNA binding"/>
    <property type="evidence" value="ECO:0007669"/>
    <property type="project" value="UniProtKB-KW"/>
</dbReference>
<dbReference type="GO" id="GO:0045892">
    <property type="term" value="P:negative regulation of DNA-templated transcription"/>
    <property type="evidence" value="ECO:0007669"/>
    <property type="project" value="TreeGrafter"/>
</dbReference>
<dbReference type="Pfam" id="PF09339">
    <property type="entry name" value="HTH_IclR"/>
    <property type="match status" value="1"/>
</dbReference>
<organism evidence="1 2">
    <name type="scientific">Pannonibacter tanglangensis</name>
    <dbReference type="NCBI Taxonomy" id="2750084"/>
    <lineage>
        <taxon>Bacteria</taxon>
        <taxon>Pseudomonadati</taxon>
        <taxon>Pseudomonadota</taxon>
        <taxon>Alphaproteobacteria</taxon>
        <taxon>Hyphomicrobiales</taxon>
        <taxon>Stappiaceae</taxon>
        <taxon>Pannonibacter</taxon>
    </lineage>
</organism>
<dbReference type="AlphaFoldDB" id="A0A7X5F2W0"/>
<dbReference type="PROSITE" id="PS51078">
    <property type="entry name" value="ICLR_ED"/>
    <property type="match status" value="1"/>
</dbReference>
<reference evidence="2" key="1">
    <citation type="submission" date="2020-01" db="EMBL/GenBank/DDBJ databases">
        <authorList>
            <person name="Fang Y."/>
            <person name="Sun R."/>
            <person name="Nie L."/>
            <person name="He J."/>
            <person name="Hao L."/>
            <person name="Wang L."/>
            <person name="Su S."/>
            <person name="Lv E."/>
            <person name="Zhang Z."/>
            <person name="Xie R."/>
            <person name="Liu H."/>
        </authorList>
    </citation>
    <scope>NUCLEOTIDE SEQUENCE [LARGE SCALE GENOMIC DNA]</scope>
    <source>
        <strain evidence="2">XCT-53</strain>
    </source>
</reference>
<dbReference type="InterPro" id="IPR014757">
    <property type="entry name" value="Tscrpt_reg_IclR_C"/>
</dbReference>
<dbReference type="Pfam" id="PF01614">
    <property type="entry name" value="IclR_C"/>
    <property type="match status" value="1"/>
</dbReference>
<sequence length="245" mass="26875">MLEILDTLCAEERELTAYEIAKLVGAPISTIYTLVAEMVDRGLLSRRAGNTVWLGPRTLRYGIAFEKGTNLLALARQEMHTLARRLGETVQVCVRDEDMMVVAAMADGIGHFRVTSDVGTRVPLNWTASGRLLVGHLPPHERLAVFSACSRPSPTERAETDPLRLTEQAETDFRNRLSIQIGQSDYAVACIASPIRDATGACVATISVVLPEQRASERHDEICDAVRDAADLIERQAGVEHGGRR</sequence>
<proteinExistence type="predicted"/>
<dbReference type="GO" id="GO:0003700">
    <property type="term" value="F:DNA-binding transcription factor activity"/>
    <property type="evidence" value="ECO:0007669"/>
    <property type="project" value="TreeGrafter"/>
</dbReference>
<dbReference type="InterPro" id="IPR036388">
    <property type="entry name" value="WH-like_DNA-bd_sf"/>
</dbReference>
<dbReference type="SUPFAM" id="SSF55781">
    <property type="entry name" value="GAF domain-like"/>
    <property type="match status" value="1"/>
</dbReference>
<comment type="caution">
    <text evidence="1">The sequence shown here is derived from an EMBL/GenBank/DDBJ whole genome shotgun (WGS) entry which is preliminary data.</text>
</comment>
<dbReference type="InterPro" id="IPR005471">
    <property type="entry name" value="Tscrpt_reg_IclR_N"/>
</dbReference>
<dbReference type="InterPro" id="IPR036390">
    <property type="entry name" value="WH_DNA-bd_sf"/>
</dbReference>